<dbReference type="InterPro" id="IPR038056">
    <property type="entry name" value="YjbR-like_sf"/>
</dbReference>
<keyword evidence="2" id="KW-1185">Reference proteome</keyword>
<dbReference type="EMBL" id="JAJAQC010000039">
    <property type="protein sequence ID" value="MDA0566671.1"/>
    <property type="molecule type" value="Genomic_DNA"/>
</dbReference>
<dbReference type="InterPro" id="IPR007351">
    <property type="entry name" value="YjbR"/>
</dbReference>
<comment type="caution">
    <text evidence="1">The sequence shown here is derived from an EMBL/GenBank/DDBJ whole genome shotgun (WGS) entry which is preliminary data.</text>
</comment>
<reference evidence="1" key="1">
    <citation type="submission" date="2021-10" db="EMBL/GenBank/DDBJ databases">
        <title>Streptomonospora sp. nov., isolated from mangrove soil.</title>
        <authorList>
            <person name="Chen X."/>
            <person name="Ge X."/>
            <person name="Liu W."/>
        </authorList>
    </citation>
    <scope>NUCLEOTIDE SEQUENCE</scope>
    <source>
        <strain evidence="1">S1-112</strain>
    </source>
</reference>
<accession>A0A9X3NQZ3</accession>
<dbReference type="SUPFAM" id="SSF142906">
    <property type="entry name" value="YjbR-like"/>
    <property type="match status" value="1"/>
</dbReference>
<dbReference type="Proteomes" id="UP001140076">
    <property type="component" value="Unassembled WGS sequence"/>
</dbReference>
<sequence>MDGETLHDTARRRAEALPEARLEYPFGPDWDVFKVGGKVFLLVVEVRGERVAILKAAPLDAEALRTAHADITPGYHMNKRHWITLSPGGSIDAALVEELVTDSYRLVVAGLPRARRPALPDELRG</sequence>
<organism evidence="1 2">
    <name type="scientific">Streptomonospora mangrovi</name>
    <dbReference type="NCBI Taxonomy" id="2883123"/>
    <lineage>
        <taxon>Bacteria</taxon>
        <taxon>Bacillati</taxon>
        <taxon>Actinomycetota</taxon>
        <taxon>Actinomycetes</taxon>
        <taxon>Streptosporangiales</taxon>
        <taxon>Nocardiopsidaceae</taxon>
        <taxon>Streptomonospora</taxon>
    </lineage>
</organism>
<evidence type="ECO:0000313" key="1">
    <source>
        <dbReference type="EMBL" id="MDA0566671.1"/>
    </source>
</evidence>
<dbReference type="RefSeq" id="WP_270073925.1">
    <property type="nucleotide sequence ID" value="NZ_JAJAQC010000039.1"/>
</dbReference>
<dbReference type="Gene3D" id="3.90.1150.30">
    <property type="match status" value="1"/>
</dbReference>
<proteinExistence type="predicted"/>
<dbReference type="PANTHER" id="PTHR35145">
    <property type="entry name" value="CYTOPLASMIC PROTEIN-RELATED"/>
    <property type="match status" value="1"/>
</dbReference>
<evidence type="ECO:0000313" key="2">
    <source>
        <dbReference type="Proteomes" id="UP001140076"/>
    </source>
</evidence>
<keyword evidence="1" id="KW-0238">DNA-binding</keyword>
<protein>
    <submittedName>
        <fullName evidence="1">MmcQ/YjbR family DNA-binding protein</fullName>
    </submittedName>
</protein>
<name>A0A9X3NQZ3_9ACTN</name>
<dbReference type="InterPro" id="IPR058532">
    <property type="entry name" value="YjbR/MT2646/Rv2570-like"/>
</dbReference>
<dbReference type="Pfam" id="PF04237">
    <property type="entry name" value="YjbR"/>
    <property type="match status" value="1"/>
</dbReference>
<dbReference type="PANTHER" id="PTHR35145:SF1">
    <property type="entry name" value="CYTOPLASMIC PROTEIN"/>
    <property type="match status" value="1"/>
</dbReference>
<gene>
    <name evidence="1" type="ORF">LG943_20490</name>
</gene>
<dbReference type="GO" id="GO:0003677">
    <property type="term" value="F:DNA binding"/>
    <property type="evidence" value="ECO:0007669"/>
    <property type="project" value="UniProtKB-KW"/>
</dbReference>
<dbReference type="AlphaFoldDB" id="A0A9X3NQZ3"/>